<dbReference type="InterPro" id="IPR050742">
    <property type="entry name" value="Helicase_Restrict-Modif_Enz"/>
</dbReference>
<dbReference type="Pfam" id="PF04851">
    <property type="entry name" value="ResIII"/>
    <property type="match status" value="1"/>
</dbReference>
<dbReference type="PANTHER" id="PTHR47396">
    <property type="entry name" value="TYPE I RESTRICTION ENZYME ECOKI R PROTEIN"/>
    <property type="match status" value="1"/>
</dbReference>
<dbReference type="InterPro" id="IPR027417">
    <property type="entry name" value="P-loop_NTPase"/>
</dbReference>
<dbReference type="Pfam" id="PF00271">
    <property type="entry name" value="Helicase_C"/>
    <property type="match status" value="1"/>
</dbReference>
<dbReference type="GO" id="GO:0003677">
    <property type="term" value="F:DNA binding"/>
    <property type="evidence" value="ECO:0007669"/>
    <property type="project" value="InterPro"/>
</dbReference>
<dbReference type="SMART" id="SM00487">
    <property type="entry name" value="DEXDc"/>
    <property type="match status" value="1"/>
</dbReference>
<reference evidence="2" key="1">
    <citation type="journal article" date="2020" name="Nature">
        <title>Giant virus diversity and host interactions through global metagenomics.</title>
        <authorList>
            <person name="Schulz F."/>
            <person name="Roux S."/>
            <person name="Paez-Espino D."/>
            <person name="Jungbluth S."/>
            <person name="Walsh D.A."/>
            <person name="Denef V.J."/>
            <person name="McMahon K.D."/>
            <person name="Konstantinidis K.T."/>
            <person name="Eloe-Fadrosh E.A."/>
            <person name="Kyrpides N.C."/>
            <person name="Woyke T."/>
        </authorList>
    </citation>
    <scope>NUCLEOTIDE SEQUENCE</scope>
    <source>
        <strain evidence="2">GVMAG-M-3300023179-82</strain>
    </source>
</reference>
<dbReference type="PROSITE" id="PS51194">
    <property type="entry name" value="HELICASE_CTER"/>
    <property type="match status" value="1"/>
</dbReference>
<dbReference type="EMBL" id="MN739899">
    <property type="protein sequence ID" value="QHT76650.1"/>
    <property type="molecule type" value="Genomic_DNA"/>
</dbReference>
<proteinExistence type="predicted"/>
<protein>
    <recommendedName>
        <fullName evidence="1">Helicase C-terminal domain-containing protein</fullName>
    </recommendedName>
</protein>
<dbReference type="InterPro" id="IPR014001">
    <property type="entry name" value="Helicase_ATP-bd"/>
</dbReference>
<dbReference type="SMART" id="SM00490">
    <property type="entry name" value="HELICc"/>
    <property type="match status" value="1"/>
</dbReference>
<feature type="domain" description="Helicase C-terminal" evidence="1">
    <location>
        <begin position="316"/>
        <end position="490"/>
    </location>
</feature>
<dbReference type="AlphaFoldDB" id="A0A6C0H8G1"/>
<sequence>MNNLRSNQIEAVKRFKDYYYDFINNDDYNTRGILSMCCGSGKTRTFYEIMKKCISLNERLFIYTTSRILLIQGIVQDIIEWIYREYIDIDILIKVSDFNIKTIKTEIITKNNNDPSFKVKDFESFFNKIKKKNIILLNNNEKDLEDSLKSRYILDGKKILIITTYDSINKIIKGISNYNKNSNDKIIPDLLTCDESHHLVSSDNNIITAKTIFEENSDFTPAKHLFMTATPLKIIKRNNTDNYINNDIIYSMDNEDKYGKIFYEYSFYEGICDKYILNFDVIFLCEKDTIEKAIEDIKFKIKDDKNDEQQFLYFNIISQYLLKTISIYNLKHTLVYLSNKAKVKILYDILQKNINDNKLDNNIGYIISKDQKKKDRENNLKIFETYNGKSKILLTVDIFNEGIDIPICDSILFAEERNSETTIIQNIGRCLRIHKHKEKAYVILPTKIYTFENMEENAFSSKFKKIRYICDILKKPLNHENSRYYIRKTKGDNKTFKNDNDDEYINEKSGLVDDIITLKGNETEQSYINDNIKNKITDMSKRILNSYEIKSSSSDKLSNINLEELKYKVQNANITNLYDLTIFFTQKCIIIDKPHLYYKNDWLCYGDFLFNKIYTYEEARINIQSLNLTNIKSPKEWYDYYNNIINLAFNNNCDVELINKIIYIPYDPKTYYLEEWKKTDDINYESIGWNKFLGKSLDNITGLEIQTVPSENTNASSNLTNIINQDLYKVQKIIKNKWITFNEIKTDITNLKTYIDSLFSINSIFEVRFQLTNNNGLLPPVINVKISELPNYMVPIVIKFSKHYVEYDNNIYNLHKLQKSNIINRDQQFEIKNNELIDIIINIKKELIQYINKHKI</sequence>
<accession>A0A6C0H8G1</accession>
<dbReference type="InterPro" id="IPR006935">
    <property type="entry name" value="Helicase/UvrB_N"/>
</dbReference>
<dbReference type="InterPro" id="IPR001650">
    <property type="entry name" value="Helicase_C-like"/>
</dbReference>
<dbReference type="Gene3D" id="3.40.50.300">
    <property type="entry name" value="P-loop containing nucleotide triphosphate hydrolases"/>
    <property type="match status" value="2"/>
</dbReference>
<evidence type="ECO:0000259" key="1">
    <source>
        <dbReference type="PROSITE" id="PS51194"/>
    </source>
</evidence>
<dbReference type="GO" id="GO:0005829">
    <property type="term" value="C:cytosol"/>
    <property type="evidence" value="ECO:0007669"/>
    <property type="project" value="TreeGrafter"/>
</dbReference>
<name>A0A6C0H8G1_9ZZZZ</name>
<dbReference type="SUPFAM" id="SSF52540">
    <property type="entry name" value="P-loop containing nucleoside triphosphate hydrolases"/>
    <property type="match status" value="1"/>
</dbReference>
<dbReference type="GO" id="GO:0005524">
    <property type="term" value="F:ATP binding"/>
    <property type="evidence" value="ECO:0007669"/>
    <property type="project" value="InterPro"/>
</dbReference>
<dbReference type="GO" id="GO:0016787">
    <property type="term" value="F:hydrolase activity"/>
    <property type="evidence" value="ECO:0007669"/>
    <property type="project" value="InterPro"/>
</dbReference>
<dbReference type="PANTHER" id="PTHR47396:SF1">
    <property type="entry name" value="ATP-DEPENDENT HELICASE IRC3-RELATED"/>
    <property type="match status" value="1"/>
</dbReference>
<organism evidence="2">
    <name type="scientific">viral metagenome</name>
    <dbReference type="NCBI Taxonomy" id="1070528"/>
    <lineage>
        <taxon>unclassified sequences</taxon>
        <taxon>metagenomes</taxon>
        <taxon>organismal metagenomes</taxon>
    </lineage>
</organism>
<evidence type="ECO:0000313" key="2">
    <source>
        <dbReference type="EMBL" id="QHT76650.1"/>
    </source>
</evidence>